<feature type="transmembrane region" description="Helical" evidence="1">
    <location>
        <begin position="6"/>
        <end position="23"/>
    </location>
</feature>
<proteinExistence type="predicted"/>
<protein>
    <submittedName>
        <fullName evidence="2">Uncharacterized protein</fullName>
    </submittedName>
</protein>
<name>A0A3L8CK10_9PSED</name>
<keyword evidence="1" id="KW-0472">Membrane</keyword>
<dbReference type="EMBL" id="PEGB01000008">
    <property type="protein sequence ID" value="RLU08104.1"/>
    <property type="molecule type" value="Genomic_DNA"/>
</dbReference>
<evidence type="ECO:0000313" key="3">
    <source>
        <dbReference type="EMBL" id="RLU11572.1"/>
    </source>
</evidence>
<sequence>MFARIIVGVLIGLAAGLFLHGKFSVEEKTLKIIQIFVGIVAIGFIASSFMFGAVYGVLAVAEIAGGYFAYTKLFQSHASKS</sequence>
<evidence type="ECO:0000256" key="1">
    <source>
        <dbReference type="SAM" id="Phobius"/>
    </source>
</evidence>
<evidence type="ECO:0000313" key="4">
    <source>
        <dbReference type="Proteomes" id="UP000282140"/>
    </source>
</evidence>
<dbReference type="EMBL" id="PEGA01000008">
    <property type="protein sequence ID" value="RLU11572.1"/>
    <property type="molecule type" value="Genomic_DNA"/>
</dbReference>
<organism evidence="2 4">
    <name type="scientific">Pseudomonas prosekii</name>
    <dbReference type="NCBI Taxonomy" id="1148509"/>
    <lineage>
        <taxon>Bacteria</taxon>
        <taxon>Pseudomonadati</taxon>
        <taxon>Pseudomonadota</taxon>
        <taxon>Gammaproteobacteria</taxon>
        <taxon>Pseudomonadales</taxon>
        <taxon>Pseudomonadaceae</taxon>
        <taxon>Pseudomonas</taxon>
    </lineage>
</organism>
<keyword evidence="4" id="KW-1185">Reference proteome</keyword>
<evidence type="ECO:0000313" key="5">
    <source>
        <dbReference type="Proteomes" id="UP000282672"/>
    </source>
</evidence>
<dbReference type="AlphaFoldDB" id="A0A3L8CK10"/>
<keyword evidence="1" id="KW-1133">Transmembrane helix</keyword>
<evidence type="ECO:0000313" key="2">
    <source>
        <dbReference type="EMBL" id="RLU08104.1"/>
    </source>
</evidence>
<dbReference type="Proteomes" id="UP000282672">
    <property type="component" value="Unassembled WGS sequence"/>
</dbReference>
<reference evidence="4 5" key="1">
    <citation type="journal article" date="2018" name="Front. Microbiol.">
        <title>Discovery of Phloeophagus Beetles as a Source of Pseudomonas Strains That Produce Potentially New Bioactive Substances and Description of Pseudomonas bohemica sp. nov.</title>
        <authorList>
            <person name="Saati-Santamaria Z."/>
            <person name="Lopez-Mondejar R."/>
            <person name="Jimenez-Gomez A."/>
            <person name="Diez-Mendez A."/>
            <person name="Vetrovsky T."/>
            <person name="Igual J.M."/>
            <person name="Velazquez E."/>
            <person name="Kolarik M."/>
            <person name="Rivas R."/>
            <person name="Garcia-Fraile P."/>
        </authorList>
    </citation>
    <scope>NUCLEOTIDE SEQUENCE [LARGE SCALE GENOMIC DNA]</scope>
    <source>
        <strain evidence="3 5">A2-NA12</strain>
        <strain evidence="2 4">A2-NA13</strain>
    </source>
</reference>
<feature type="transmembrane region" description="Helical" evidence="1">
    <location>
        <begin position="35"/>
        <end position="58"/>
    </location>
</feature>
<dbReference type="RefSeq" id="WP_121732141.1">
    <property type="nucleotide sequence ID" value="NZ_PEGA01000008.1"/>
</dbReference>
<dbReference type="Proteomes" id="UP000282140">
    <property type="component" value="Unassembled WGS sequence"/>
</dbReference>
<accession>A0A3L8CK10</accession>
<comment type="caution">
    <text evidence="2">The sequence shown here is derived from an EMBL/GenBank/DDBJ whole genome shotgun (WGS) entry which is preliminary data.</text>
</comment>
<keyword evidence="1" id="KW-0812">Transmembrane</keyword>
<gene>
    <name evidence="3" type="ORF">CS076_10215</name>
    <name evidence="2" type="ORF">CS078_17290</name>
</gene>